<dbReference type="Proteomes" id="UP000282195">
    <property type="component" value="Plasmid pRCCGE525c"/>
</dbReference>
<gene>
    <name evidence="1" type="ORF">CCGE525_30000</name>
</gene>
<organism evidence="1 2">
    <name type="scientific">Rhizobium jaguaris</name>
    <dbReference type="NCBI Taxonomy" id="1312183"/>
    <lineage>
        <taxon>Bacteria</taxon>
        <taxon>Pseudomonadati</taxon>
        <taxon>Pseudomonadota</taxon>
        <taxon>Alphaproteobacteria</taxon>
        <taxon>Hyphomicrobiales</taxon>
        <taxon>Rhizobiaceae</taxon>
        <taxon>Rhizobium/Agrobacterium group</taxon>
        <taxon>Rhizobium</taxon>
    </lineage>
</organism>
<proteinExistence type="predicted"/>
<accession>A0A387G4S6</accession>
<keyword evidence="2" id="KW-1185">Reference proteome</keyword>
<evidence type="ECO:0000313" key="2">
    <source>
        <dbReference type="Proteomes" id="UP000282195"/>
    </source>
</evidence>
<geneLocation type="plasmid" evidence="2">
    <name>prccge525c</name>
</geneLocation>
<reference evidence="1 2" key="1">
    <citation type="submission" date="2018-10" db="EMBL/GenBank/DDBJ databases">
        <title>Rhizobium etli, R. leguminosarum and a new Rhizobium genospecies from Phaseolus dumosus.</title>
        <authorList>
            <person name="Ramirez-Puebla S.T."/>
            <person name="Rogel-Hernandez M.A."/>
            <person name="Guerrero G."/>
            <person name="Ormeno-Orrillo E."/>
            <person name="Martinez-Romero J.C."/>
            <person name="Negrete-Yankelevich S."/>
            <person name="Martinez-Romero E."/>
        </authorList>
    </citation>
    <scope>NUCLEOTIDE SEQUENCE [LARGE SCALE GENOMIC DNA]</scope>
    <source>
        <strain evidence="1 2">CCGE525</strain>
        <plasmid evidence="2">prccge525c</plasmid>
    </source>
</reference>
<name>A0A387G4S6_9HYPH</name>
<evidence type="ECO:0000313" key="1">
    <source>
        <dbReference type="EMBL" id="AYG62952.1"/>
    </source>
</evidence>
<dbReference type="AlphaFoldDB" id="A0A387G4S6"/>
<sequence length="64" mass="6951">MWQAAASRLRRRDFMTSLLILAILYLLAALALILVIDRSVGIMFPASADDAHAAARPSLPDVSN</sequence>
<dbReference type="EMBL" id="CP032695">
    <property type="protein sequence ID" value="AYG62952.1"/>
    <property type="molecule type" value="Genomic_DNA"/>
</dbReference>
<keyword evidence="1" id="KW-0614">Plasmid</keyword>
<protein>
    <submittedName>
        <fullName evidence="1">Uncharacterized protein</fullName>
    </submittedName>
</protein>
<dbReference type="KEGG" id="rjg:CCGE525_30000"/>